<protein>
    <submittedName>
        <fullName evidence="1">Uncharacterized protein</fullName>
    </submittedName>
</protein>
<evidence type="ECO:0000313" key="1">
    <source>
        <dbReference type="EMBL" id="GHO60162.1"/>
    </source>
</evidence>
<dbReference type="RefSeq" id="WP_201376328.1">
    <property type="nucleotide sequence ID" value="NZ_BNJG01000004.1"/>
</dbReference>
<name>A0ABQ3V6E6_9CHLR</name>
<organism evidence="1 2">
    <name type="scientific">Ktedonobacter robiniae</name>
    <dbReference type="NCBI Taxonomy" id="2778365"/>
    <lineage>
        <taxon>Bacteria</taxon>
        <taxon>Bacillati</taxon>
        <taxon>Chloroflexota</taxon>
        <taxon>Ktedonobacteria</taxon>
        <taxon>Ktedonobacterales</taxon>
        <taxon>Ktedonobacteraceae</taxon>
        <taxon>Ktedonobacter</taxon>
    </lineage>
</organism>
<proteinExistence type="predicted"/>
<evidence type="ECO:0000313" key="2">
    <source>
        <dbReference type="Proteomes" id="UP000654345"/>
    </source>
</evidence>
<dbReference type="Proteomes" id="UP000654345">
    <property type="component" value="Unassembled WGS sequence"/>
</dbReference>
<gene>
    <name evidence="1" type="ORF">KSB_86370</name>
</gene>
<reference evidence="1 2" key="1">
    <citation type="journal article" date="2021" name="Int. J. Syst. Evol. Microbiol.">
        <title>Reticulibacter mediterranei gen. nov., sp. nov., within the new family Reticulibacteraceae fam. nov., and Ktedonospora formicarum gen. nov., sp. nov., Ktedonobacter robiniae sp. nov., Dictyobacter formicarum sp. nov. and Dictyobacter arantiisoli sp. nov., belonging to the class Ktedonobacteria.</title>
        <authorList>
            <person name="Yabe S."/>
            <person name="Zheng Y."/>
            <person name="Wang C.M."/>
            <person name="Sakai Y."/>
            <person name="Abe K."/>
            <person name="Yokota A."/>
            <person name="Donadio S."/>
            <person name="Cavaletti L."/>
            <person name="Monciardini P."/>
        </authorList>
    </citation>
    <scope>NUCLEOTIDE SEQUENCE [LARGE SCALE GENOMIC DNA]</scope>
    <source>
        <strain evidence="1 2">SOSP1-30</strain>
    </source>
</reference>
<keyword evidence="2" id="KW-1185">Reference proteome</keyword>
<sequence>MSNASTVGQIPHLQEFYQLYLGGVFALGELFTQNPDLTYRASMGQRKDELGRG</sequence>
<accession>A0ABQ3V6E6</accession>
<comment type="caution">
    <text evidence="1">The sequence shown here is derived from an EMBL/GenBank/DDBJ whole genome shotgun (WGS) entry which is preliminary data.</text>
</comment>
<dbReference type="EMBL" id="BNJG01000004">
    <property type="protein sequence ID" value="GHO60162.1"/>
    <property type="molecule type" value="Genomic_DNA"/>
</dbReference>